<feature type="region of interest" description="Disordered" evidence="1">
    <location>
        <begin position="231"/>
        <end position="376"/>
    </location>
</feature>
<sequence>MSQGDRQHPYSNGAYSWSTHMTYSSLPEHSMSYGGPSYSGTHGHNHASEIDHYSTSNYSHGLSGVVGGGSTGLPWADIPLDPNAIYHMPVHGSGWSGTVNSESPYERDREVLRQAWEYKIRDNWFRRNGITALPTDAQYDRFIPELRAEEYAERYFGRSEARLGVNGGQSEEMPISYPPAQSISHSPISPTMIDSYPPRVDSSQYGTTDLRNQMHRELQPAAGHQVAADNGFAIPSPATSGQIPAPQLLQLPYRDPPTPLSPTDASSPASLHRTGYVSQPCGTSPATVFSQLDSEGADSPLSDIHDTRSTSPARSASATQTVAEDHSTSKSMAKAGPAQHPPTITRSRSLEGASIGQSGMGPVRRGNSTSERGKNAVGTIRVHRPAGIKWNQRTRCSYINPVTGLQCRTSAGRGPDLERHLRTVHLREEVTYFR</sequence>
<name>A0A8H2WGI0_9AGAM</name>
<accession>A0A8H2WGI0</accession>
<dbReference type="AlphaFoldDB" id="A0A8H2WGI0"/>
<feature type="compositionally biased region" description="Polar residues" evidence="1">
    <location>
        <begin position="276"/>
        <end position="293"/>
    </location>
</feature>
<comment type="caution">
    <text evidence="2">The sequence shown here is derived from an EMBL/GenBank/DDBJ whole genome shotgun (WGS) entry which is preliminary data.</text>
</comment>
<gene>
    <name evidence="2" type="ORF">RDB_LOCUS24993</name>
</gene>
<proteinExistence type="predicted"/>
<protein>
    <submittedName>
        <fullName evidence="2">Uncharacterized protein</fullName>
    </submittedName>
</protein>
<evidence type="ECO:0000256" key="1">
    <source>
        <dbReference type="SAM" id="MobiDB-lite"/>
    </source>
</evidence>
<feature type="compositionally biased region" description="Low complexity" evidence="1">
    <location>
        <begin position="309"/>
        <end position="321"/>
    </location>
</feature>
<organism evidence="2 3">
    <name type="scientific">Rhizoctonia solani</name>
    <dbReference type="NCBI Taxonomy" id="456999"/>
    <lineage>
        <taxon>Eukaryota</taxon>
        <taxon>Fungi</taxon>
        <taxon>Dikarya</taxon>
        <taxon>Basidiomycota</taxon>
        <taxon>Agaricomycotina</taxon>
        <taxon>Agaricomycetes</taxon>
        <taxon>Cantharellales</taxon>
        <taxon>Ceratobasidiaceae</taxon>
        <taxon>Rhizoctonia</taxon>
    </lineage>
</organism>
<evidence type="ECO:0000313" key="3">
    <source>
        <dbReference type="Proteomes" id="UP000663846"/>
    </source>
</evidence>
<evidence type="ECO:0000313" key="2">
    <source>
        <dbReference type="EMBL" id="CAE6369333.1"/>
    </source>
</evidence>
<dbReference type="Proteomes" id="UP000663846">
    <property type="component" value="Unassembled WGS sequence"/>
</dbReference>
<reference evidence="2" key="1">
    <citation type="submission" date="2021-01" db="EMBL/GenBank/DDBJ databases">
        <authorList>
            <person name="Kaushik A."/>
        </authorList>
    </citation>
    <scope>NUCLEOTIDE SEQUENCE</scope>
    <source>
        <strain evidence="2">AG1-1C</strain>
    </source>
</reference>
<dbReference type="EMBL" id="CAJMWS010000123">
    <property type="protein sequence ID" value="CAE6369333.1"/>
    <property type="molecule type" value="Genomic_DNA"/>
</dbReference>